<organism evidence="1 2">
    <name type="scientific">Vanessa tameamea</name>
    <name type="common">Kamehameha butterfly</name>
    <dbReference type="NCBI Taxonomy" id="334116"/>
    <lineage>
        <taxon>Eukaryota</taxon>
        <taxon>Metazoa</taxon>
        <taxon>Ecdysozoa</taxon>
        <taxon>Arthropoda</taxon>
        <taxon>Hexapoda</taxon>
        <taxon>Insecta</taxon>
        <taxon>Pterygota</taxon>
        <taxon>Neoptera</taxon>
        <taxon>Endopterygota</taxon>
        <taxon>Lepidoptera</taxon>
        <taxon>Glossata</taxon>
        <taxon>Ditrysia</taxon>
        <taxon>Papilionoidea</taxon>
        <taxon>Nymphalidae</taxon>
        <taxon>Nymphalinae</taxon>
        <taxon>Vanessa</taxon>
    </lineage>
</organism>
<protein>
    <submittedName>
        <fullName evidence="2">M-phase phosphoprotein 6</fullName>
    </submittedName>
</protein>
<sequence>MASRKKPQLPKSVLDMKFMKKTKDRIEKEIENTQDIEGLYSNVITNEMRHASGNYISESSFVYCEDLLEGRLSFKGMNPEIERLMALEYKKDDDDTSEIKKDVSDDILSKKMESLKKRKWSSSPSECIIKKKKNK</sequence>
<dbReference type="RefSeq" id="XP_064076763.1">
    <property type="nucleotide sequence ID" value="XM_064220693.1"/>
</dbReference>
<reference evidence="2" key="1">
    <citation type="submission" date="2025-08" db="UniProtKB">
        <authorList>
            <consortium name="RefSeq"/>
        </authorList>
    </citation>
    <scope>IDENTIFICATION</scope>
    <source>
        <tissue evidence="2">Whole body</tissue>
    </source>
</reference>
<dbReference type="InterPro" id="IPR019324">
    <property type="entry name" value="MPP6"/>
</dbReference>
<dbReference type="Proteomes" id="UP001652626">
    <property type="component" value="Chromosome 4"/>
</dbReference>
<evidence type="ECO:0000313" key="1">
    <source>
        <dbReference type="Proteomes" id="UP001652626"/>
    </source>
</evidence>
<dbReference type="GeneID" id="113394617"/>
<dbReference type="PANTHER" id="PTHR13582">
    <property type="entry name" value="M-PHASE PHOSPHOPROTEIN 6"/>
    <property type="match status" value="1"/>
</dbReference>
<evidence type="ECO:0000313" key="2">
    <source>
        <dbReference type="RefSeq" id="XP_064076763.1"/>
    </source>
</evidence>
<dbReference type="Pfam" id="PF10175">
    <property type="entry name" value="MPP6"/>
    <property type="match status" value="1"/>
</dbReference>
<name>A0ABM4AZP1_VANTA</name>
<dbReference type="PANTHER" id="PTHR13582:SF0">
    <property type="entry name" value="M-PHASE PHOSPHOPROTEIN 6"/>
    <property type="match status" value="1"/>
</dbReference>
<keyword evidence="1" id="KW-1185">Reference proteome</keyword>
<gene>
    <name evidence="2" type="primary">LOC113394617</name>
</gene>
<proteinExistence type="predicted"/>
<accession>A0ABM4AZP1</accession>